<dbReference type="PANTHER" id="PTHR11040">
    <property type="entry name" value="ZINC/IRON TRANSPORTER"/>
    <property type="match status" value="1"/>
</dbReference>
<feature type="transmembrane region" description="Helical" evidence="5">
    <location>
        <begin position="76"/>
        <end position="99"/>
    </location>
</feature>
<reference evidence="6" key="2">
    <citation type="submission" date="2025-08" db="UniProtKB">
        <authorList>
            <consortium name="Ensembl"/>
        </authorList>
    </citation>
    <scope>IDENTIFICATION</scope>
</reference>
<evidence type="ECO:0000313" key="7">
    <source>
        <dbReference type="Proteomes" id="UP000001645"/>
    </source>
</evidence>
<keyword evidence="5" id="KW-0812">Transmembrane</keyword>
<dbReference type="HOGENOM" id="CLU_015114_1_1_1"/>
<comment type="subcellular location">
    <subcellularLocation>
        <location evidence="1">Cell membrane</location>
        <topology evidence="1">Multi-pass membrane protein</topology>
    </subcellularLocation>
</comment>
<dbReference type="Ensembl" id="ENSMGAT00000007414.3">
    <property type="protein sequence ID" value="ENSMGAP00000006659.3"/>
    <property type="gene ID" value="ENSMGAG00000006629.3"/>
</dbReference>
<dbReference type="InParanoid" id="G1N4B8"/>
<accession>G1N4B8</accession>
<dbReference type="Proteomes" id="UP000001645">
    <property type="component" value="Chromosome 20"/>
</dbReference>
<evidence type="ECO:0000256" key="1">
    <source>
        <dbReference type="ARBA" id="ARBA00004651"/>
    </source>
</evidence>
<dbReference type="GeneTree" id="ENSGT00390000006167"/>
<organism evidence="6 7">
    <name type="scientific">Meleagris gallopavo</name>
    <name type="common">Wild turkey</name>
    <dbReference type="NCBI Taxonomy" id="9103"/>
    <lineage>
        <taxon>Eukaryota</taxon>
        <taxon>Metazoa</taxon>
        <taxon>Chordata</taxon>
        <taxon>Craniata</taxon>
        <taxon>Vertebrata</taxon>
        <taxon>Euteleostomi</taxon>
        <taxon>Archelosauria</taxon>
        <taxon>Archosauria</taxon>
        <taxon>Dinosauria</taxon>
        <taxon>Saurischia</taxon>
        <taxon>Theropoda</taxon>
        <taxon>Coelurosauria</taxon>
        <taxon>Aves</taxon>
        <taxon>Neognathae</taxon>
        <taxon>Galloanserae</taxon>
        <taxon>Galliformes</taxon>
        <taxon>Phasianidae</taxon>
        <taxon>Meleagridinae</taxon>
        <taxon>Meleagris</taxon>
    </lineage>
</organism>
<reference evidence="6 7" key="1">
    <citation type="journal article" date="2010" name="PLoS Biol.">
        <title>Multi-platform next-generation sequencing of the domestic turkey (Meleagris gallopavo): genome assembly and analysis.</title>
        <authorList>
            <person name="Dalloul R.A."/>
            <person name="Long J.A."/>
            <person name="Zimin A.V."/>
            <person name="Aslam L."/>
            <person name="Beal K."/>
            <person name="Blomberg L.A."/>
            <person name="Bouffard P."/>
            <person name="Burt D.W."/>
            <person name="Crasta O."/>
            <person name="Crooijmans R.P."/>
            <person name="Cooper K."/>
            <person name="Coulombe R.A."/>
            <person name="De S."/>
            <person name="Delany M.E."/>
            <person name="Dodgson J.B."/>
            <person name="Dong J.J."/>
            <person name="Evans C."/>
            <person name="Frederickson K.M."/>
            <person name="Flicek P."/>
            <person name="Florea L."/>
            <person name="Folkerts O."/>
            <person name="Groenen M.A."/>
            <person name="Harkins T.T."/>
            <person name="Herrero J."/>
            <person name="Hoffmann S."/>
            <person name="Megens H.J."/>
            <person name="Jiang A."/>
            <person name="de Jong P."/>
            <person name="Kaiser P."/>
            <person name="Kim H."/>
            <person name="Kim K.W."/>
            <person name="Kim S."/>
            <person name="Langenberger D."/>
            <person name="Lee M.K."/>
            <person name="Lee T."/>
            <person name="Mane S."/>
            <person name="Marcais G."/>
            <person name="Marz M."/>
            <person name="McElroy A.P."/>
            <person name="Modise T."/>
            <person name="Nefedov M."/>
            <person name="Notredame C."/>
            <person name="Paton I.R."/>
            <person name="Payne W.S."/>
            <person name="Pertea G."/>
            <person name="Prickett D."/>
            <person name="Puiu D."/>
            <person name="Qioa D."/>
            <person name="Raineri E."/>
            <person name="Ruffier M."/>
            <person name="Salzberg S.L."/>
            <person name="Schatz M.C."/>
            <person name="Scheuring C."/>
            <person name="Schmidt C.J."/>
            <person name="Schroeder S."/>
            <person name="Searle S.M."/>
            <person name="Smith E.J."/>
            <person name="Smith J."/>
            <person name="Sonstegard T.S."/>
            <person name="Stadler P.F."/>
            <person name="Tafer H."/>
            <person name="Tu Z.J."/>
            <person name="Van Tassell C.P."/>
            <person name="Vilella A.J."/>
            <person name="Williams K.P."/>
            <person name="Yorke J.A."/>
            <person name="Zhang L."/>
            <person name="Zhang H.B."/>
            <person name="Zhang X."/>
            <person name="Zhang Y."/>
            <person name="Reed K.M."/>
        </authorList>
    </citation>
    <scope>NUCLEOTIDE SEQUENCE [LARGE SCALE GENOMIC DNA]</scope>
</reference>
<comment type="similarity">
    <text evidence="2">Belongs to the ZIP transporter (TC 2.A.5) family.</text>
</comment>
<protein>
    <submittedName>
        <fullName evidence="6">Uncharacterized protein</fullName>
    </submittedName>
</protein>
<keyword evidence="3" id="KW-1003">Cell membrane</keyword>
<dbReference type="Bgee" id="ENSMGAG00000006629">
    <property type="expression patterns" value="Expressed in duodenum and 16 other cell types or tissues"/>
</dbReference>
<feature type="transmembrane region" description="Helical" evidence="5">
    <location>
        <begin position="44"/>
        <end position="64"/>
    </location>
</feature>
<reference evidence="6" key="3">
    <citation type="submission" date="2025-09" db="UniProtKB">
        <authorList>
            <consortium name="Ensembl"/>
        </authorList>
    </citation>
    <scope>IDENTIFICATION</scope>
</reference>
<dbReference type="GO" id="GO:0005385">
    <property type="term" value="F:zinc ion transmembrane transporter activity"/>
    <property type="evidence" value="ECO:0007669"/>
    <property type="project" value="TreeGrafter"/>
</dbReference>
<dbReference type="PANTHER" id="PTHR11040:SF211">
    <property type="entry name" value="ZINC TRANSPORTER ZIP11"/>
    <property type="match status" value="1"/>
</dbReference>
<keyword evidence="5" id="KW-1133">Transmembrane helix</keyword>
<name>G1N4B8_MELGA</name>
<proteinExistence type="inferred from homology"/>
<sequence>MIPGQGPVLQAVLGTLLTWGLTAAGSALVFIFSSGQRRILDGSLGFAAGVMLAASYWSLLAPAIEMAEHSGSFGAFAFVPVAVGFALGAAFVFFADLLIPVLVSALPRLCLLHTQCCSHSWCQCAQSDVSDLSLPPLGAPRNGAVLWGCVPLLSISQQQHCAELRALALPCSTGGLRAAGLCLLCLLCAT</sequence>
<feature type="transmembrane region" description="Helical" evidence="5">
    <location>
        <begin position="12"/>
        <end position="32"/>
    </location>
</feature>
<evidence type="ECO:0000256" key="2">
    <source>
        <dbReference type="ARBA" id="ARBA00006939"/>
    </source>
</evidence>
<evidence type="ECO:0000256" key="5">
    <source>
        <dbReference type="SAM" id="Phobius"/>
    </source>
</evidence>
<dbReference type="AlphaFoldDB" id="G1N4B8"/>
<evidence type="ECO:0000256" key="3">
    <source>
        <dbReference type="ARBA" id="ARBA00022475"/>
    </source>
</evidence>
<keyword evidence="5" id="KW-0472">Membrane</keyword>
<evidence type="ECO:0000256" key="4">
    <source>
        <dbReference type="ARBA" id="ARBA00022833"/>
    </source>
</evidence>
<keyword evidence="7" id="KW-1185">Reference proteome</keyword>
<evidence type="ECO:0000313" key="6">
    <source>
        <dbReference type="Ensembl" id="ENSMGAP00000006659.3"/>
    </source>
</evidence>
<keyword evidence="4" id="KW-0862">Zinc</keyword>
<dbReference type="GO" id="GO:0005886">
    <property type="term" value="C:plasma membrane"/>
    <property type="evidence" value="ECO:0007669"/>
    <property type="project" value="UniProtKB-SubCell"/>
</dbReference>